<proteinExistence type="predicted"/>
<dbReference type="EMBL" id="MU250574">
    <property type="protein sequence ID" value="KAG7440232.1"/>
    <property type="molecule type" value="Genomic_DNA"/>
</dbReference>
<dbReference type="SMART" id="SM00184">
    <property type="entry name" value="RING"/>
    <property type="match status" value="1"/>
</dbReference>
<keyword evidence="1" id="KW-0479">Metal-binding</keyword>
<dbReference type="GeneID" id="66103991"/>
<dbReference type="InterPro" id="IPR017907">
    <property type="entry name" value="Znf_RING_CS"/>
</dbReference>
<gene>
    <name evidence="6" type="ORF">BT62DRAFT_632579</name>
</gene>
<dbReference type="Gene3D" id="3.30.40.10">
    <property type="entry name" value="Zinc/RING finger domain, C3HC4 (zinc finger)"/>
    <property type="match status" value="1"/>
</dbReference>
<dbReference type="PANTHER" id="PTHR47094">
    <property type="entry name" value="ELFLESS, ISOFORM B"/>
    <property type="match status" value="1"/>
</dbReference>
<dbReference type="Proteomes" id="UP000812287">
    <property type="component" value="Unassembled WGS sequence"/>
</dbReference>
<dbReference type="SMART" id="SM00355">
    <property type="entry name" value="ZnF_C2H2"/>
    <property type="match status" value="5"/>
</dbReference>
<accession>A0A9P7VGP2</accession>
<evidence type="ECO:0000259" key="5">
    <source>
        <dbReference type="PROSITE" id="PS50089"/>
    </source>
</evidence>
<reference evidence="6" key="1">
    <citation type="submission" date="2020-11" db="EMBL/GenBank/DDBJ databases">
        <title>Adaptations for nitrogen fixation in a non-lichenized fungal sporocarp promotes dispersal by wood-feeding termites.</title>
        <authorList>
            <consortium name="DOE Joint Genome Institute"/>
            <person name="Koch R.A."/>
            <person name="Yoon G."/>
            <person name="Arayal U."/>
            <person name="Lail K."/>
            <person name="Amirebrahimi M."/>
            <person name="Labutti K."/>
            <person name="Lipzen A."/>
            <person name="Riley R."/>
            <person name="Barry K."/>
            <person name="Henrissat B."/>
            <person name="Grigoriev I.V."/>
            <person name="Herr J.R."/>
            <person name="Aime M.C."/>
        </authorList>
    </citation>
    <scope>NUCLEOTIDE SEQUENCE</scope>
    <source>
        <strain evidence="6">MCA 3950</strain>
    </source>
</reference>
<evidence type="ECO:0000256" key="2">
    <source>
        <dbReference type="ARBA" id="ARBA00022771"/>
    </source>
</evidence>
<dbReference type="PROSITE" id="PS50089">
    <property type="entry name" value="ZF_RING_2"/>
    <property type="match status" value="1"/>
</dbReference>
<evidence type="ECO:0000256" key="3">
    <source>
        <dbReference type="ARBA" id="ARBA00022833"/>
    </source>
</evidence>
<dbReference type="AlphaFoldDB" id="A0A9P7VGP2"/>
<dbReference type="InterPro" id="IPR049627">
    <property type="entry name" value="SLX8"/>
</dbReference>
<evidence type="ECO:0000313" key="6">
    <source>
        <dbReference type="EMBL" id="KAG7440232.1"/>
    </source>
</evidence>
<dbReference type="SUPFAM" id="SSF57850">
    <property type="entry name" value="RING/U-box"/>
    <property type="match status" value="1"/>
</dbReference>
<dbReference type="InterPro" id="IPR013083">
    <property type="entry name" value="Znf_RING/FYVE/PHD"/>
</dbReference>
<dbReference type="GO" id="GO:0006511">
    <property type="term" value="P:ubiquitin-dependent protein catabolic process"/>
    <property type="evidence" value="ECO:0007669"/>
    <property type="project" value="TreeGrafter"/>
</dbReference>
<dbReference type="PROSITE" id="PS00518">
    <property type="entry name" value="ZF_RING_1"/>
    <property type="match status" value="1"/>
</dbReference>
<feature type="domain" description="RING-type" evidence="5">
    <location>
        <begin position="266"/>
        <end position="304"/>
    </location>
</feature>
<keyword evidence="2 4" id="KW-0863">Zinc-finger</keyword>
<dbReference type="Pfam" id="PF00097">
    <property type="entry name" value="zf-C3HC4"/>
    <property type="match status" value="1"/>
</dbReference>
<dbReference type="PROSITE" id="PS00028">
    <property type="entry name" value="ZINC_FINGER_C2H2_1"/>
    <property type="match status" value="1"/>
</dbReference>
<dbReference type="InterPro" id="IPR001841">
    <property type="entry name" value="Znf_RING"/>
</dbReference>
<evidence type="ECO:0000256" key="1">
    <source>
        <dbReference type="ARBA" id="ARBA00022723"/>
    </source>
</evidence>
<evidence type="ECO:0000256" key="4">
    <source>
        <dbReference type="PROSITE-ProRule" id="PRU00175"/>
    </source>
</evidence>
<evidence type="ECO:0000313" key="7">
    <source>
        <dbReference type="Proteomes" id="UP000812287"/>
    </source>
</evidence>
<keyword evidence="3" id="KW-0862">Zinc</keyword>
<comment type="caution">
    <text evidence="6">The sequence shown here is derived from an EMBL/GenBank/DDBJ whole genome shotgun (WGS) entry which is preliminary data.</text>
</comment>
<sequence length="319" mass="36617">MYLYRPHRSQGFPCKICTFKSRERTFKSQTDLEEHYRGSPNHPNCSICGRGFRDQVLCDTHHDDAHPRVVCSICKITLYEHKLPQHFKDSPRHPTCDFCPDAPGFENDAAFALHCEAMHTEFYCVKCRRVFDNIEGHYLNSVVHPTCERCEEPVGFVGEKEYTEHVKTTHLRVLKPALKFTASPTHLSYPDTNEQDEINEAMVRKLVDSEELPPTVRPQFVFNPFDDDYKNAFSDPHRSHNNLISSRDAPSLLGCQPPSRNLSVHCRSCLANPCHETTATTCGHIFCKRCITENIASTSRCPVCGEMTLLYMLFKLYLD</sequence>
<dbReference type="InterPro" id="IPR013087">
    <property type="entry name" value="Znf_C2H2_type"/>
</dbReference>
<dbReference type="GO" id="GO:0061630">
    <property type="term" value="F:ubiquitin protein ligase activity"/>
    <property type="evidence" value="ECO:0007669"/>
    <property type="project" value="InterPro"/>
</dbReference>
<dbReference type="PANTHER" id="PTHR47094:SF1">
    <property type="entry name" value="RING-TYPE E3 UBIQUITIN TRANSFERASE"/>
    <property type="match status" value="1"/>
</dbReference>
<dbReference type="GO" id="GO:0008270">
    <property type="term" value="F:zinc ion binding"/>
    <property type="evidence" value="ECO:0007669"/>
    <property type="project" value="UniProtKB-KW"/>
</dbReference>
<name>A0A9P7VGP2_9AGAR</name>
<dbReference type="GO" id="GO:0032183">
    <property type="term" value="F:SUMO binding"/>
    <property type="evidence" value="ECO:0007669"/>
    <property type="project" value="TreeGrafter"/>
</dbReference>
<dbReference type="GO" id="GO:0140082">
    <property type="term" value="F:SUMO-ubiquitin ligase activity"/>
    <property type="evidence" value="ECO:0007669"/>
    <property type="project" value="TreeGrafter"/>
</dbReference>
<dbReference type="RefSeq" id="XP_043033732.1">
    <property type="nucleotide sequence ID" value="XM_043181695.1"/>
</dbReference>
<dbReference type="GO" id="GO:0033768">
    <property type="term" value="C:SUMO-targeted ubiquitin ligase complex"/>
    <property type="evidence" value="ECO:0007669"/>
    <property type="project" value="TreeGrafter"/>
</dbReference>
<dbReference type="OrthoDB" id="6105938at2759"/>
<keyword evidence="7" id="KW-1185">Reference proteome</keyword>
<dbReference type="InterPro" id="IPR018957">
    <property type="entry name" value="Znf_C3HC4_RING-type"/>
</dbReference>
<protein>
    <recommendedName>
        <fullName evidence="5">RING-type domain-containing protein</fullName>
    </recommendedName>
</protein>
<organism evidence="6 7">
    <name type="scientific">Guyanagaster necrorhizus</name>
    <dbReference type="NCBI Taxonomy" id="856835"/>
    <lineage>
        <taxon>Eukaryota</taxon>
        <taxon>Fungi</taxon>
        <taxon>Dikarya</taxon>
        <taxon>Basidiomycota</taxon>
        <taxon>Agaricomycotina</taxon>
        <taxon>Agaricomycetes</taxon>
        <taxon>Agaricomycetidae</taxon>
        <taxon>Agaricales</taxon>
        <taxon>Marasmiineae</taxon>
        <taxon>Physalacriaceae</taxon>
        <taxon>Guyanagaster</taxon>
    </lineage>
</organism>